<proteinExistence type="predicted"/>
<sequence length="296" mass="30185">MKPYKPVKPPVALTIAGSDSGGGAGIQADLKTMEAHGVFGTSVLTAVTAQNSNGVHSSHVLPTEEITAQYEAVTRDFPVGAIKTGMLATTDVVEAVTEAVDTFAGPIVVDPVMIAATGDRLLSERAEKAYDALIEAATVVTPNADEAEVLVGIDVDSVDAAEAAGKKLVTAGADAALIKGGHIEGDDVVDTLVVGDGTDSTVVQFSHERVDTNATHGSGCTLSSAIAARLAHGIGLEAAVEQSVSYMQRAVQYGIDVGNGPGAVHHMIDARTKAAYGTVQPESVSSAEICLPPDTQ</sequence>
<evidence type="ECO:0000256" key="3">
    <source>
        <dbReference type="ARBA" id="ARBA00022777"/>
    </source>
</evidence>
<comment type="caution">
    <text evidence="6">The sequence shown here is derived from an EMBL/GenBank/DDBJ whole genome shotgun (WGS) entry which is preliminary data.</text>
</comment>
<keyword evidence="3 6" id="KW-0418">Kinase</keyword>
<evidence type="ECO:0000256" key="2">
    <source>
        <dbReference type="ARBA" id="ARBA00022741"/>
    </source>
</evidence>
<dbReference type="InterPro" id="IPR029056">
    <property type="entry name" value="Ribokinase-like"/>
</dbReference>
<dbReference type="Gene3D" id="3.40.1190.20">
    <property type="match status" value="1"/>
</dbReference>
<dbReference type="PANTHER" id="PTHR20858">
    <property type="entry name" value="PHOSPHOMETHYLPYRIMIDINE KINASE"/>
    <property type="match status" value="1"/>
</dbReference>
<keyword evidence="1 6" id="KW-0808">Transferase</keyword>
<dbReference type="EMBL" id="JAKRVX010000001">
    <property type="protein sequence ID" value="MCL9815617.1"/>
    <property type="molecule type" value="Genomic_DNA"/>
</dbReference>
<dbReference type="GO" id="GO:0008902">
    <property type="term" value="F:hydroxymethylpyrimidine kinase activity"/>
    <property type="evidence" value="ECO:0007669"/>
    <property type="project" value="UniProtKB-EC"/>
</dbReference>
<feature type="domain" description="Pyridoxamine kinase/Phosphomethylpyrimidine kinase" evidence="5">
    <location>
        <begin position="19"/>
        <end position="265"/>
    </location>
</feature>
<dbReference type="Proteomes" id="UP001203207">
    <property type="component" value="Unassembled WGS sequence"/>
</dbReference>
<organism evidence="6 7">
    <name type="scientific">Natronocalculus amylovorans</name>
    <dbReference type="NCBI Taxonomy" id="2917812"/>
    <lineage>
        <taxon>Archaea</taxon>
        <taxon>Methanobacteriati</taxon>
        <taxon>Methanobacteriota</taxon>
        <taxon>Stenosarchaea group</taxon>
        <taxon>Halobacteria</taxon>
        <taxon>Halobacteriales</taxon>
        <taxon>Haloferacaceae</taxon>
        <taxon>Natronocalculus</taxon>
    </lineage>
</organism>
<keyword evidence="2" id="KW-0547">Nucleotide-binding</keyword>
<dbReference type="PANTHER" id="PTHR20858:SF17">
    <property type="entry name" value="HYDROXYMETHYLPYRIMIDINE_PHOSPHOMETHYLPYRIMIDINE KINASE THI20-RELATED"/>
    <property type="match status" value="1"/>
</dbReference>
<dbReference type="SUPFAM" id="SSF53613">
    <property type="entry name" value="Ribokinase-like"/>
    <property type="match status" value="1"/>
</dbReference>
<dbReference type="GO" id="GO:0009228">
    <property type="term" value="P:thiamine biosynthetic process"/>
    <property type="evidence" value="ECO:0007669"/>
    <property type="project" value="InterPro"/>
</dbReference>
<dbReference type="GO" id="GO:0005829">
    <property type="term" value="C:cytosol"/>
    <property type="evidence" value="ECO:0007669"/>
    <property type="project" value="TreeGrafter"/>
</dbReference>
<dbReference type="GO" id="GO:0008972">
    <property type="term" value="F:phosphomethylpyrimidine kinase activity"/>
    <property type="evidence" value="ECO:0007669"/>
    <property type="project" value="UniProtKB-EC"/>
</dbReference>
<gene>
    <name evidence="6" type="primary">thiD</name>
    <name evidence="6" type="ORF">AArcSt2_01525</name>
</gene>
<dbReference type="CDD" id="cd01169">
    <property type="entry name" value="HMPP_kinase"/>
    <property type="match status" value="1"/>
</dbReference>
<dbReference type="FunFam" id="3.40.1190.20:FF:000003">
    <property type="entry name" value="Phosphomethylpyrimidine kinase ThiD"/>
    <property type="match status" value="1"/>
</dbReference>
<protein>
    <submittedName>
        <fullName evidence="6">Bifunctional hydroxymethylpyrimidine kinase/phosphomethylpyrimidine kinase</fullName>
        <ecNumber evidence="6">2.7.1.49</ecNumber>
        <ecNumber evidence="6">2.7.4.7</ecNumber>
    </submittedName>
</protein>
<name>A0AAE3FTZ8_9EURY</name>
<dbReference type="GO" id="GO:0005524">
    <property type="term" value="F:ATP binding"/>
    <property type="evidence" value="ECO:0007669"/>
    <property type="project" value="UniProtKB-KW"/>
</dbReference>
<dbReference type="Pfam" id="PF08543">
    <property type="entry name" value="Phos_pyr_kin"/>
    <property type="match status" value="1"/>
</dbReference>
<reference evidence="6" key="2">
    <citation type="submission" date="2022-02" db="EMBL/GenBank/DDBJ databases">
        <authorList>
            <person name="Elcheninov A.G."/>
            <person name="Sorokin D.Y."/>
            <person name="Kublanov I.V."/>
        </authorList>
    </citation>
    <scope>NUCLEOTIDE SEQUENCE</scope>
    <source>
        <strain evidence="6">AArc-St2</strain>
    </source>
</reference>
<evidence type="ECO:0000313" key="6">
    <source>
        <dbReference type="EMBL" id="MCL9815617.1"/>
    </source>
</evidence>
<evidence type="ECO:0000313" key="7">
    <source>
        <dbReference type="Proteomes" id="UP001203207"/>
    </source>
</evidence>
<dbReference type="AlphaFoldDB" id="A0AAE3FTZ8"/>
<dbReference type="InterPro" id="IPR004399">
    <property type="entry name" value="HMP/HMP-P_kinase_dom"/>
</dbReference>
<accession>A0AAE3FTZ8</accession>
<dbReference type="InterPro" id="IPR013749">
    <property type="entry name" value="PM/HMP-P_kinase-1"/>
</dbReference>
<keyword evidence="7" id="KW-1185">Reference proteome</keyword>
<dbReference type="NCBIfam" id="TIGR00097">
    <property type="entry name" value="HMP-P_kinase"/>
    <property type="match status" value="1"/>
</dbReference>
<reference evidence="6" key="1">
    <citation type="journal article" date="2022" name="Syst. Appl. Microbiol.">
        <title>Natronocalculus amylovorans gen. nov., sp. nov., and Natranaeroarchaeum aerophilus sp. nov., dominant culturable amylolytic natronoarchaea from hypersaline soda lakes in southwestern Siberia.</title>
        <authorList>
            <person name="Sorokin D.Y."/>
            <person name="Elcheninov A.G."/>
            <person name="Khizhniak T.V."/>
            <person name="Koenen M."/>
            <person name="Bale N.J."/>
            <person name="Damste J.S.S."/>
            <person name="Kublanov I.V."/>
        </authorList>
    </citation>
    <scope>NUCLEOTIDE SEQUENCE</scope>
    <source>
        <strain evidence="6">AArc-St2</strain>
    </source>
</reference>
<evidence type="ECO:0000256" key="1">
    <source>
        <dbReference type="ARBA" id="ARBA00022679"/>
    </source>
</evidence>
<evidence type="ECO:0000256" key="4">
    <source>
        <dbReference type="ARBA" id="ARBA00022840"/>
    </source>
</evidence>
<keyword evidence="4" id="KW-0067">ATP-binding</keyword>
<evidence type="ECO:0000259" key="5">
    <source>
        <dbReference type="Pfam" id="PF08543"/>
    </source>
</evidence>
<dbReference type="EC" id="2.7.1.49" evidence="6"/>
<dbReference type="EC" id="2.7.4.7" evidence="6"/>